<name>A0A0A8YHG1_ARUDO</name>
<protein>
    <submittedName>
        <fullName evidence="1">Uncharacterized protein</fullName>
    </submittedName>
</protein>
<dbReference type="AlphaFoldDB" id="A0A0A8YHG1"/>
<proteinExistence type="predicted"/>
<reference evidence="1" key="1">
    <citation type="submission" date="2014-09" db="EMBL/GenBank/DDBJ databases">
        <authorList>
            <person name="Magalhaes I.L.F."/>
            <person name="Oliveira U."/>
            <person name="Santos F.R."/>
            <person name="Vidigal T.H.D.A."/>
            <person name="Brescovit A.D."/>
            <person name="Santos A.J."/>
        </authorList>
    </citation>
    <scope>NUCLEOTIDE SEQUENCE</scope>
    <source>
        <tissue evidence="1">Shoot tissue taken approximately 20 cm above the soil surface</tissue>
    </source>
</reference>
<accession>A0A0A8YHG1</accession>
<reference evidence="1" key="2">
    <citation type="journal article" date="2015" name="Data Brief">
        <title>Shoot transcriptome of the giant reed, Arundo donax.</title>
        <authorList>
            <person name="Barrero R.A."/>
            <person name="Guerrero F.D."/>
            <person name="Moolhuijzen P."/>
            <person name="Goolsby J.A."/>
            <person name="Tidwell J."/>
            <person name="Bellgard S.E."/>
            <person name="Bellgard M.I."/>
        </authorList>
    </citation>
    <scope>NUCLEOTIDE SEQUENCE</scope>
    <source>
        <tissue evidence="1">Shoot tissue taken approximately 20 cm above the soil surface</tissue>
    </source>
</reference>
<dbReference type="EMBL" id="GBRH01272489">
    <property type="protein sequence ID" value="JAD25406.1"/>
    <property type="molecule type" value="Transcribed_RNA"/>
</dbReference>
<sequence>MNRSFCKMLRRWEQAVTGSTHGLGSHVYHD</sequence>
<evidence type="ECO:0000313" key="1">
    <source>
        <dbReference type="EMBL" id="JAD25406.1"/>
    </source>
</evidence>
<organism evidence="1">
    <name type="scientific">Arundo donax</name>
    <name type="common">Giant reed</name>
    <name type="synonym">Donax arundinaceus</name>
    <dbReference type="NCBI Taxonomy" id="35708"/>
    <lineage>
        <taxon>Eukaryota</taxon>
        <taxon>Viridiplantae</taxon>
        <taxon>Streptophyta</taxon>
        <taxon>Embryophyta</taxon>
        <taxon>Tracheophyta</taxon>
        <taxon>Spermatophyta</taxon>
        <taxon>Magnoliopsida</taxon>
        <taxon>Liliopsida</taxon>
        <taxon>Poales</taxon>
        <taxon>Poaceae</taxon>
        <taxon>PACMAD clade</taxon>
        <taxon>Arundinoideae</taxon>
        <taxon>Arundineae</taxon>
        <taxon>Arundo</taxon>
    </lineage>
</organism>